<keyword evidence="2" id="KW-0119">Carbohydrate metabolism</keyword>
<evidence type="ECO:0000256" key="2">
    <source>
        <dbReference type="ARBA" id="ARBA00023277"/>
    </source>
</evidence>
<organism evidence="4 5">
    <name type="scientific">Stella humosa</name>
    <dbReference type="NCBI Taxonomy" id="94"/>
    <lineage>
        <taxon>Bacteria</taxon>
        <taxon>Pseudomonadati</taxon>
        <taxon>Pseudomonadota</taxon>
        <taxon>Alphaproteobacteria</taxon>
        <taxon>Rhodospirillales</taxon>
        <taxon>Stellaceae</taxon>
        <taxon>Stella</taxon>
    </lineage>
</organism>
<dbReference type="InterPro" id="IPR001509">
    <property type="entry name" value="Epimerase_deHydtase"/>
</dbReference>
<proteinExistence type="predicted"/>
<evidence type="ECO:0000313" key="4">
    <source>
        <dbReference type="EMBL" id="ROQ01500.1"/>
    </source>
</evidence>
<dbReference type="Gene3D" id="3.40.50.720">
    <property type="entry name" value="NAD(P)-binding Rossmann-like Domain"/>
    <property type="match status" value="1"/>
</dbReference>
<dbReference type="InterPro" id="IPR050005">
    <property type="entry name" value="DenD"/>
</dbReference>
<keyword evidence="5" id="KW-1185">Reference proteome</keyword>
<keyword evidence="1" id="KW-0521">NADP</keyword>
<dbReference type="PANTHER" id="PTHR43103:SF3">
    <property type="entry name" value="ADP-L-GLYCERO-D-MANNO-HEPTOSE-6-EPIMERASE"/>
    <property type="match status" value="1"/>
</dbReference>
<dbReference type="OrthoDB" id="9801056at2"/>
<reference evidence="4 5" key="1">
    <citation type="submission" date="2018-11" db="EMBL/GenBank/DDBJ databases">
        <title>Genomic Encyclopedia of Type Strains, Phase IV (KMG-IV): sequencing the most valuable type-strain genomes for metagenomic binning, comparative biology and taxonomic classification.</title>
        <authorList>
            <person name="Goeker M."/>
        </authorList>
    </citation>
    <scope>NUCLEOTIDE SEQUENCE [LARGE SCALE GENOMIC DNA]</scope>
    <source>
        <strain evidence="4 5">DSM 5900</strain>
    </source>
</reference>
<evidence type="ECO:0000313" key="5">
    <source>
        <dbReference type="Proteomes" id="UP000278222"/>
    </source>
</evidence>
<evidence type="ECO:0000259" key="3">
    <source>
        <dbReference type="Pfam" id="PF01370"/>
    </source>
</evidence>
<dbReference type="PANTHER" id="PTHR43103">
    <property type="entry name" value="NUCLEOSIDE-DIPHOSPHATE-SUGAR EPIMERASE"/>
    <property type="match status" value="1"/>
</dbReference>
<dbReference type="AlphaFoldDB" id="A0A3N1MFQ0"/>
<name>A0A3N1MFQ0_9PROT</name>
<dbReference type="CDD" id="cd05238">
    <property type="entry name" value="Gne_like_SDR_e"/>
    <property type="match status" value="1"/>
</dbReference>
<dbReference type="NCBIfam" id="NF043036">
    <property type="entry name" value="ErythonDh"/>
    <property type="match status" value="1"/>
</dbReference>
<dbReference type="Proteomes" id="UP000278222">
    <property type="component" value="Unassembled WGS sequence"/>
</dbReference>
<comment type="caution">
    <text evidence="4">The sequence shown here is derived from an EMBL/GenBank/DDBJ whole genome shotgun (WGS) entry which is preliminary data.</text>
</comment>
<protein>
    <submittedName>
        <fullName evidence="4">Nucleoside-diphosphate-sugar epimerase</fullName>
    </submittedName>
</protein>
<dbReference type="EMBL" id="RJKX01000011">
    <property type="protein sequence ID" value="ROQ01500.1"/>
    <property type="molecule type" value="Genomic_DNA"/>
</dbReference>
<accession>A0A3N1MFQ0</accession>
<dbReference type="Gene3D" id="3.90.25.10">
    <property type="entry name" value="UDP-galactose 4-epimerase, domain 1"/>
    <property type="match status" value="1"/>
</dbReference>
<dbReference type="Pfam" id="PF01370">
    <property type="entry name" value="Epimerase"/>
    <property type="match status" value="1"/>
</dbReference>
<dbReference type="RefSeq" id="WP_123688253.1">
    <property type="nucleotide sequence ID" value="NZ_AP019700.1"/>
</dbReference>
<dbReference type="InterPro" id="IPR036291">
    <property type="entry name" value="NAD(P)-bd_dom_sf"/>
</dbReference>
<dbReference type="GO" id="GO:0016491">
    <property type="term" value="F:oxidoreductase activity"/>
    <property type="evidence" value="ECO:0007669"/>
    <property type="project" value="InterPro"/>
</dbReference>
<evidence type="ECO:0000256" key="1">
    <source>
        <dbReference type="ARBA" id="ARBA00022857"/>
    </source>
</evidence>
<sequence length="326" mass="34711">MKVVITGGGGFLGRKLAAALLNHHALIDARGRPFTASQVVCFDAMPFDPPMPADPRIKTVVGDIADANTVRELIDSDVASVFHLAAVVSAGAEADFDLGMRVNLDGTRHVLDACRALPNPAKVIFTSSLAVYGGDLPATVTDATPITPQTSYGAQKLIGEYLLTDYSRKGFLDGRALRLPTIVVRPGKPNKAASTFASSIVREPLQGDGAICPVTPETRMPILSPRKAVAAFLHVHDLPAEALGAHRGILLNGISAPVGEMAKAVERHGGAAAAKRIEWKPDPAIQKIVSSWPAAIDAERARRLGFHVDRDIDEIVTNFMADDIRR</sequence>
<feature type="domain" description="NAD-dependent epimerase/dehydratase" evidence="3">
    <location>
        <begin position="3"/>
        <end position="238"/>
    </location>
</feature>
<dbReference type="SUPFAM" id="SSF51735">
    <property type="entry name" value="NAD(P)-binding Rossmann-fold domains"/>
    <property type="match status" value="1"/>
</dbReference>
<gene>
    <name evidence="4" type="ORF">EDC65_0679</name>
</gene>